<gene>
    <name evidence="8" type="ORF">ACFFP1_04605</name>
</gene>
<evidence type="ECO:0000313" key="8">
    <source>
        <dbReference type="EMBL" id="MFB9818779.1"/>
    </source>
</evidence>
<dbReference type="Pfam" id="PF00482">
    <property type="entry name" value="T2SSF"/>
    <property type="match status" value="1"/>
</dbReference>
<feature type="transmembrane region" description="Helical" evidence="6">
    <location>
        <begin position="90"/>
        <end position="110"/>
    </location>
</feature>
<evidence type="ECO:0000256" key="6">
    <source>
        <dbReference type="SAM" id="Phobius"/>
    </source>
</evidence>
<protein>
    <submittedName>
        <fullName evidence="8">Type II secretion system F family protein</fullName>
    </submittedName>
</protein>
<reference evidence="8 9" key="1">
    <citation type="submission" date="2024-09" db="EMBL/GenBank/DDBJ databases">
        <authorList>
            <person name="Sun Q."/>
            <person name="Mori K."/>
        </authorList>
    </citation>
    <scope>NUCLEOTIDE SEQUENCE [LARGE SCALE GENOMIC DNA]</scope>
    <source>
        <strain evidence="8 9">JCM 1334</strain>
    </source>
</reference>
<accession>A0ABV5XWU4</accession>
<dbReference type="InterPro" id="IPR018076">
    <property type="entry name" value="T2SS_GspF_dom"/>
</dbReference>
<keyword evidence="5 6" id="KW-0472">Membrane</keyword>
<sequence length="291" mass="31940">MQFFPYAAMLAIVAPVSWMVWLAFTGDRVGTRNIRTNLGVRTDTAPQSSNLSDRLTAISRQLVPGGYIAWLDKQLAGAGRPKDWPLGRILMVKPLLALGGGVLGVLLFLGDPSAGRFLLGIAVIALAYFVPDLLIRSNAQKRREAIRLELPNSLDQMLISVQAGLGFEAAMARAAESGKGPLADEFIRTLQDIQVGRSRKDAYLDMSQRVDVPDVRSFIRAVVQADAYGIAIAKVLKAQAQEMRTKRRQRAEEYAMKIPVKILFPLIFCIFPTLFIILLGPAVMNIIAAFS</sequence>
<evidence type="ECO:0000256" key="4">
    <source>
        <dbReference type="ARBA" id="ARBA00022989"/>
    </source>
</evidence>
<feature type="transmembrane region" description="Helical" evidence="6">
    <location>
        <begin position="262"/>
        <end position="290"/>
    </location>
</feature>
<comment type="caution">
    <text evidence="8">The sequence shown here is derived from an EMBL/GenBank/DDBJ whole genome shotgun (WGS) entry which is preliminary data.</text>
</comment>
<keyword evidence="9" id="KW-1185">Reference proteome</keyword>
<proteinExistence type="predicted"/>
<organism evidence="8 9">
    <name type="scientific">Arthrobacter ramosus</name>
    <dbReference type="NCBI Taxonomy" id="1672"/>
    <lineage>
        <taxon>Bacteria</taxon>
        <taxon>Bacillati</taxon>
        <taxon>Actinomycetota</taxon>
        <taxon>Actinomycetes</taxon>
        <taxon>Micrococcales</taxon>
        <taxon>Micrococcaceae</taxon>
        <taxon>Arthrobacter</taxon>
    </lineage>
</organism>
<dbReference type="PANTHER" id="PTHR35007:SF2">
    <property type="entry name" value="PILUS ASSEMBLE PROTEIN"/>
    <property type="match status" value="1"/>
</dbReference>
<keyword evidence="4 6" id="KW-1133">Transmembrane helix</keyword>
<dbReference type="PANTHER" id="PTHR35007">
    <property type="entry name" value="INTEGRAL MEMBRANE PROTEIN-RELATED"/>
    <property type="match status" value="1"/>
</dbReference>
<keyword evidence="3 6" id="KW-0812">Transmembrane</keyword>
<evidence type="ECO:0000256" key="2">
    <source>
        <dbReference type="ARBA" id="ARBA00022475"/>
    </source>
</evidence>
<dbReference type="EMBL" id="JBHMBC010000007">
    <property type="protein sequence ID" value="MFB9818779.1"/>
    <property type="molecule type" value="Genomic_DNA"/>
</dbReference>
<feature type="transmembrane region" description="Helical" evidence="6">
    <location>
        <begin position="6"/>
        <end position="24"/>
    </location>
</feature>
<evidence type="ECO:0000313" key="9">
    <source>
        <dbReference type="Proteomes" id="UP001589702"/>
    </source>
</evidence>
<feature type="domain" description="Type II secretion system protein GspF" evidence="7">
    <location>
        <begin position="154"/>
        <end position="279"/>
    </location>
</feature>
<feature type="transmembrane region" description="Helical" evidence="6">
    <location>
        <begin position="116"/>
        <end position="135"/>
    </location>
</feature>
<evidence type="ECO:0000259" key="7">
    <source>
        <dbReference type="Pfam" id="PF00482"/>
    </source>
</evidence>
<evidence type="ECO:0000256" key="5">
    <source>
        <dbReference type="ARBA" id="ARBA00023136"/>
    </source>
</evidence>
<dbReference type="Proteomes" id="UP001589702">
    <property type="component" value="Unassembled WGS sequence"/>
</dbReference>
<comment type="subcellular location">
    <subcellularLocation>
        <location evidence="1">Cell membrane</location>
        <topology evidence="1">Multi-pass membrane protein</topology>
    </subcellularLocation>
</comment>
<evidence type="ECO:0000256" key="3">
    <source>
        <dbReference type="ARBA" id="ARBA00022692"/>
    </source>
</evidence>
<name>A0ABV5XWU4_ARTRM</name>
<keyword evidence="2" id="KW-1003">Cell membrane</keyword>
<dbReference type="RefSeq" id="WP_234749088.1">
    <property type="nucleotide sequence ID" value="NZ_BAAAWN010000001.1"/>
</dbReference>
<evidence type="ECO:0000256" key="1">
    <source>
        <dbReference type="ARBA" id="ARBA00004651"/>
    </source>
</evidence>